<evidence type="ECO:0000256" key="8">
    <source>
        <dbReference type="ARBA" id="ARBA00023224"/>
    </source>
</evidence>
<comment type="subcellular location">
    <subcellularLocation>
        <location evidence="1">Membrane</location>
        <topology evidence="1">Multi-pass membrane protein</topology>
    </subcellularLocation>
</comment>
<keyword evidence="8" id="KW-0807">Transducer</keyword>
<evidence type="ECO:0000256" key="6">
    <source>
        <dbReference type="ARBA" id="ARBA00023170"/>
    </source>
</evidence>
<dbReference type="Proteomes" id="UP000095751">
    <property type="component" value="Unassembled WGS sequence"/>
</dbReference>
<protein>
    <recommendedName>
        <fullName evidence="11">G-protein coupled receptors family 3 profile domain-containing protein</fullName>
    </recommendedName>
</protein>
<keyword evidence="2 10" id="KW-0812">Transmembrane</keyword>
<proteinExistence type="predicted"/>
<keyword evidence="4" id="KW-0297">G-protein coupled receptor</keyword>
<dbReference type="OrthoDB" id="46290at2759"/>
<keyword evidence="5 10" id="KW-0472">Membrane</keyword>
<dbReference type="PRINTS" id="PR01176">
    <property type="entry name" value="GABABRECEPTR"/>
</dbReference>
<evidence type="ECO:0000256" key="3">
    <source>
        <dbReference type="ARBA" id="ARBA00022989"/>
    </source>
</evidence>
<keyword evidence="6" id="KW-0675">Receptor</keyword>
<feature type="domain" description="G-protein coupled receptors family 3 profile" evidence="11">
    <location>
        <begin position="626"/>
        <end position="881"/>
    </location>
</feature>
<dbReference type="PROSITE" id="PS50259">
    <property type="entry name" value="G_PROTEIN_RECEP_F3_4"/>
    <property type="match status" value="1"/>
</dbReference>
<evidence type="ECO:0000256" key="10">
    <source>
        <dbReference type="SAM" id="Phobius"/>
    </source>
</evidence>
<dbReference type="PANTHER" id="PTHR10519:SF20">
    <property type="entry name" value="G-PROTEIN COUPLED RECEPTOR 156-RELATED"/>
    <property type="match status" value="1"/>
</dbReference>
<feature type="transmembrane region" description="Helical" evidence="10">
    <location>
        <begin position="860"/>
        <end position="878"/>
    </location>
</feature>
<feature type="region of interest" description="Disordered" evidence="9">
    <location>
        <begin position="74"/>
        <end position="96"/>
    </location>
</feature>
<feature type="transmembrane region" description="Helical" evidence="10">
    <location>
        <begin position="792"/>
        <end position="813"/>
    </location>
</feature>
<keyword evidence="7" id="KW-0325">Glycoprotein</keyword>
<reference evidence="12 13" key="1">
    <citation type="submission" date="2016-09" db="EMBL/GenBank/DDBJ databases">
        <title>Extensive genetic diversity and differential bi-allelic expression allows diatom success in the polar Southern Ocean.</title>
        <authorList>
            <consortium name="DOE Joint Genome Institute"/>
            <person name="Mock T."/>
            <person name="Otillar R.P."/>
            <person name="Strauss J."/>
            <person name="Dupont C."/>
            <person name="Frickenhaus S."/>
            <person name="Maumus F."/>
            <person name="Mcmullan M."/>
            <person name="Sanges R."/>
            <person name="Schmutz J."/>
            <person name="Toseland A."/>
            <person name="Valas R."/>
            <person name="Veluchamy A."/>
            <person name="Ward B.J."/>
            <person name="Allen A."/>
            <person name="Barry K."/>
            <person name="Falciatore A."/>
            <person name="Ferrante M."/>
            <person name="Fortunato A.E."/>
            <person name="Gloeckner G."/>
            <person name="Gruber A."/>
            <person name="Hipkin R."/>
            <person name="Janech M."/>
            <person name="Kroth P."/>
            <person name="Leese F."/>
            <person name="Lindquist E."/>
            <person name="Lyon B.R."/>
            <person name="Martin J."/>
            <person name="Mayer C."/>
            <person name="Parker M."/>
            <person name="Quesneville H."/>
            <person name="Raymond J."/>
            <person name="Uhlig C."/>
            <person name="Valentin K.U."/>
            <person name="Worden A.Z."/>
            <person name="Armbrust E.V."/>
            <person name="Bowler C."/>
            <person name="Green B."/>
            <person name="Moulton V."/>
            <person name="Van Oosterhout C."/>
            <person name="Grigoriev I."/>
        </authorList>
    </citation>
    <scope>NUCLEOTIDE SEQUENCE [LARGE SCALE GENOMIC DNA]</scope>
    <source>
        <strain evidence="12 13">CCMP1102</strain>
    </source>
</reference>
<gene>
    <name evidence="12" type="ORF">FRACYDRAFT_236496</name>
</gene>
<sequence>MSASTTIKTTASTRTTPLLLVSATIECTQNDPELGDTLCEEKYRIGSYCTSKGFCSNPFHKGCLRQVLPNYFQNTTNSTNHDRKLRTTSNNKREQQQQLTWHAKLRRKLTPLGRQNYISVPQYEYIHNNDKLRTCNSEDDLTLLTDNNEDNPLFCRPSPFHYQEVRILSQNWESAMFSSWIMQIILSELIDVPTTLETSFDPSMGGSFNFYDPELRFTYSKGSYDYDALQNAKDNNGDCITYQKQRFQNNETYKSCAHIMPEAWNGQNDNILMYETQNLIEPSIGAGGVAKYSWYIPKFTAKSNPLLLSHFGINAGLDELENRRIMAETFLRPQTFQYFCNYISKDNCTTPYYDNDGRLIISGRPPLSFNNDDDDSNSDEGDSYFVRDVYHGHFSATNENNCTKNPTMCTGHLSNVQCDWSTFAIPQAYYNNIPVKGSGPDDPGGGYAYGRMVEIYNAANYTKSNVLFYWFTPDALMREYLGTDSEMQRVLLPPATESCVESRVTEEQRCSANQNEHIGQEEGSCDAEAHSYQKLIVSNMYKQYYYEGIDITTRSPAYDTIKNIQVKDLWLEQMFREWYERDVDRWNYDPRSAVCEWVGENIDALQRFIPESYPRSIHVEQYDRPILFVAAIIAGICVLVVATTSTLTYKYRKRKVMLYAQPTFLIYVLSGLLFVCISAILFSTTPSEGTCMAREWFLVLGYSFELVPLIVKVAAINTLFQNAIKFKRVKIEAKKLHMTVGIIISLVALYLLIWTIIDPSTRQTNRELIDELNEDGGQVIEVNLSCSSESSVWLVIVYIYQFLLLMAATVLAFQSRKVRQEFNESIRLGFVVYSQFIFLVIRTIIWSFGSFLTTNIANAIASYLLSADVIVTVCVYFVPKLLDAMKPQEDFQDSARSISYYSERDTRANQVGRPLSTVEIIRIDHARETKEWEVRARQFEPATRRGSTGSRISMESSITTDSAPIAAKRRASYRELDPARRRASFLEAATRRGSGCSRISMESSITQDSAPIAKSRASNRSVDTDFTMELDPARRHASFLERSVEGSILVEEGTTEFEYDGTIEDNDDGKIGEEEEEELDDDGSPHVEGLYSLKNIDNDTSD</sequence>
<dbReference type="GO" id="GO:0007214">
    <property type="term" value="P:gamma-aminobutyric acid signaling pathway"/>
    <property type="evidence" value="ECO:0007669"/>
    <property type="project" value="TreeGrafter"/>
</dbReference>
<feature type="transmembrane region" description="Helical" evidence="10">
    <location>
        <begin position="736"/>
        <end position="757"/>
    </location>
</feature>
<dbReference type="Pfam" id="PF00003">
    <property type="entry name" value="7tm_3"/>
    <property type="match status" value="1"/>
</dbReference>
<feature type="transmembrane region" description="Helical" evidence="10">
    <location>
        <begin position="625"/>
        <end position="643"/>
    </location>
</feature>
<evidence type="ECO:0000313" key="12">
    <source>
        <dbReference type="EMBL" id="OEU18225.1"/>
    </source>
</evidence>
<feature type="compositionally biased region" description="Acidic residues" evidence="9">
    <location>
        <begin position="1057"/>
        <end position="1082"/>
    </location>
</feature>
<dbReference type="GO" id="GO:0038039">
    <property type="term" value="C:G protein-coupled receptor heterodimeric complex"/>
    <property type="evidence" value="ECO:0007669"/>
    <property type="project" value="TreeGrafter"/>
</dbReference>
<evidence type="ECO:0000259" key="11">
    <source>
        <dbReference type="PROSITE" id="PS50259"/>
    </source>
</evidence>
<evidence type="ECO:0000256" key="1">
    <source>
        <dbReference type="ARBA" id="ARBA00004141"/>
    </source>
</evidence>
<dbReference type="InterPro" id="IPR002455">
    <property type="entry name" value="GPCR3_GABA-B"/>
</dbReference>
<name>A0A1E7FJL4_9STRA</name>
<accession>A0A1E7FJL4</accession>
<feature type="region of interest" description="Disordered" evidence="9">
    <location>
        <begin position="1057"/>
        <end position="1102"/>
    </location>
</feature>
<keyword evidence="13" id="KW-1185">Reference proteome</keyword>
<evidence type="ECO:0000256" key="9">
    <source>
        <dbReference type="SAM" id="MobiDB-lite"/>
    </source>
</evidence>
<evidence type="ECO:0000256" key="7">
    <source>
        <dbReference type="ARBA" id="ARBA00023180"/>
    </source>
</evidence>
<evidence type="ECO:0000256" key="4">
    <source>
        <dbReference type="ARBA" id="ARBA00023040"/>
    </source>
</evidence>
<evidence type="ECO:0000313" key="13">
    <source>
        <dbReference type="Proteomes" id="UP000095751"/>
    </source>
</evidence>
<dbReference type="PANTHER" id="PTHR10519">
    <property type="entry name" value="GABA-B RECEPTOR"/>
    <property type="match status" value="1"/>
</dbReference>
<dbReference type="CDD" id="cd15047">
    <property type="entry name" value="7tmC_GABA-B-like"/>
    <property type="match status" value="1"/>
</dbReference>
<feature type="transmembrane region" description="Helical" evidence="10">
    <location>
        <begin position="825"/>
        <end position="848"/>
    </location>
</feature>
<organism evidence="12 13">
    <name type="scientific">Fragilariopsis cylindrus CCMP1102</name>
    <dbReference type="NCBI Taxonomy" id="635003"/>
    <lineage>
        <taxon>Eukaryota</taxon>
        <taxon>Sar</taxon>
        <taxon>Stramenopiles</taxon>
        <taxon>Ochrophyta</taxon>
        <taxon>Bacillariophyta</taxon>
        <taxon>Bacillariophyceae</taxon>
        <taxon>Bacillariophycidae</taxon>
        <taxon>Bacillariales</taxon>
        <taxon>Bacillariaceae</taxon>
        <taxon>Fragilariopsis</taxon>
    </lineage>
</organism>
<dbReference type="GO" id="GO:0004965">
    <property type="term" value="F:G protein-coupled GABA receptor activity"/>
    <property type="evidence" value="ECO:0007669"/>
    <property type="project" value="InterPro"/>
</dbReference>
<keyword evidence="3 10" id="KW-1133">Transmembrane helix</keyword>
<dbReference type="KEGG" id="fcy:FRACYDRAFT_236496"/>
<dbReference type="EMBL" id="KV784356">
    <property type="protein sequence ID" value="OEU18225.1"/>
    <property type="molecule type" value="Genomic_DNA"/>
</dbReference>
<feature type="transmembrane region" description="Helical" evidence="10">
    <location>
        <begin position="696"/>
        <end position="715"/>
    </location>
</feature>
<evidence type="ECO:0000256" key="5">
    <source>
        <dbReference type="ARBA" id="ARBA00023136"/>
    </source>
</evidence>
<evidence type="ECO:0000256" key="2">
    <source>
        <dbReference type="ARBA" id="ARBA00022692"/>
    </source>
</evidence>
<dbReference type="InParanoid" id="A0A1E7FJL4"/>
<dbReference type="InterPro" id="IPR017978">
    <property type="entry name" value="GPCR_3_C"/>
</dbReference>
<dbReference type="AlphaFoldDB" id="A0A1E7FJL4"/>
<feature type="transmembrane region" description="Helical" evidence="10">
    <location>
        <begin position="664"/>
        <end position="684"/>
    </location>
</feature>